<dbReference type="SUPFAM" id="SSF48452">
    <property type="entry name" value="TPR-like"/>
    <property type="match status" value="1"/>
</dbReference>
<dbReference type="GO" id="GO:0006355">
    <property type="term" value="P:regulation of DNA-templated transcription"/>
    <property type="evidence" value="ECO:0007669"/>
    <property type="project" value="InterPro"/>
</dbReference>
<dbReference type="PANTHER" id="PTHR43214:SF42">
    <property type="entry name" value="TRANSCRIPTIONAL REGULATORY PROTEIN DESR"/>
    <property type="match status" value="1"/>
</dbReference>
<dbReference type="PRINTS" id="PR00038">
    <property type="entry name" value="HTHLUXR"/>
</dbReference>
<dbReference type="InterPro" id="IPR016032">
    <property type="entry name" value="Sig_transdc_resp-reg_C-effctor"/>
</dbReference>
<organism evidence="3 4">
    <name type="scientific">Nonomuraea zeae</name>
    <dbReference type="NCBI Taxonomy" id="1642303"/>
    <lineage>
        <taxon>Bacteria</taxon>
        <taxon>Bacillati</taxon>
        <taxon>Actinomycetota</taxon>
        <taxon>Actinomycetes</taxon>
        <taxon>Streptosporangiales</taxon>
        <taxon>Streptosporangiaceae</taxon>
        <taxon>Nonomuraea</taxon>
    </lineage>
</organism>
<dbReference type="Gene3D" id="1.10.10.10">
    <property type="entry name" value="Winged helix-like DNA-binding domain superfamily/Winged helix DNA-binding domain"/>
    <property type="match status" value="1"/>
</dbReference>
<comment type="caution">
    <text evidence="3">The sequence shown here is derived from an EMBL/GenBank/DDBJ whole genome shotgun (WGS) entry which is preliminary data.</text>
</comment>
<dbReference type="RefSeq" id="WP_240780174.1">
    <property type="nucleotide sequence ID" value="NZ_VCKX01000598.1"/>
</dbReference>
<dbReference type="SUPFAM" id="SSF46894">
    <property type="entry name" value="C-terminal effector domain of the bipartite response regulators"/>
    <property type="match status" value="1"/>
</dbReference>
<dbReference type="PROSITE" id="PS00622">
    <property type="entry name" value="HTH_LUXR_1"/>
    <property type="match status" value="1"/>
</dbReference>
<dbReference type="Gene3D" id="1.25.40.10">
    <property type="entry name" value="Tetratricopeptide repeat domain"/>
    <property type="match status" value="1"/>
</dbReference>
<evidence type="ECO:0000313" key="4">
    <source>
        <dbReference type="Proteomes" id="UP000306628"/>
    </source>
</evidence>
<name>A0A5S4F084_9ACTN</name>
<proteinExistence type="predicted"/>
<evidence type="ECO:0000313" key="3">
    <source>
        <dbReference type="EMBL" id="TMR09231.1"/>
    </source>
</evidence>
<gene>
    <name evidence="3" type="ORF">ETD85_61610</name>
</gene>
<dbReference type="PANTHER" id="PTHR43214">
    <property type="entry name" value="TWO-COMPONENT RESPONSE REGULATOR"/>
    <property type="match status" value="1"/>
</dbReference>
<keyword evidence="1" id="KW-0238">DNA-binding</keyword>
<dbReference type="SMART" id="SM00421">
    <property type="entry name" value="HTH_LUXR"/>
    <property type="match status" value="1"/>
</dbReference>
<keyword evidence="4" id="KW-1185">Reference proteome</keyword>
<evidence type="ECO:0000259" key="2">
    <source>
        <dbReference type="PROSITE" id="PS50043"/>
    </source>
</evidence>
<dbReference type="InterPro" id="IPR039420">
    <property type="entry name" value="WalR-like"/>
</dbReference>
<feature type="non-terminal residue" evidence="3">
    <location>
        <position position="1"/>
    </location>
</feature>
<dbReference type="Pfam" id="PF00196">
    <property type="entry name" value="GerE"/>
    <property type="match status" value="1"/>
</dbReference>
<dbReference type="InterPro" id="IPR000792">
    <property type="entry name" value="Tscrpt_reg_LuxR_C"/>
</dbReference>
<feature type="domain" description="HTH luxR-type" evidence="2">
    <location>
        <begin position="416"/>
        <end position="478"/>
    </location>
</feature>
<reference evidence="3 4" key="1">
    <citation type="submission" date="2019-05" db="EMBL/GenBank/DDBJ databases">
        <title>Draft genome sequence of Nonomuraea zeae DSM 100528.</title>
        <authorList>
            <person name="Saricaoglu S."/>
            <person name="Isik K."/>
        </authorList>
    </citation>
    <scope>NUCLEOTIDE SEQUENCE [LARGE SCALE GENOMIC DNA]</scope>
    <source>
        <strain evidence="3 4">DSM 100528</strain>
    </source>
</reference>
<accession>A0A5S4F084</accession>
<dbReference type="PROSITE" id="PS50043">
    <property type="entry name" value="HTH_LUXR_2"/>
    <property type="match status" value="1"/>
</dbReference>
<dbReference type="EMBL" id="VCKX01000598">
    <property type="protein sequence ID" value="TMR09231.1"/>
    <property type="molecule type" value="Genomic_DNA"/>
</dbReference>
<evidence type="ECO:0000256" key="1">
    <source>
        <dbReference type="ARBA" id="ARBA00023125"/>
    </source>
</evidence>
<protein>
    <submittedName>
        <fullName evidence="3">Helix-turn-helix transcriptional regulator</fullName>
    </submittedName>
</protein>
<dbReference type="InterPro" id="IPR036388">
    <property type="entry name" value="WH-like_DNA-bd_sf"/>
</dbReference>
<dbReference type="InterPro" id="IPR011990">
    <property type="entry name" value="TPR-like_helical_dom_sf"/>
</dbReference>
<dbReference type="GO" id="GO:0003677">
    <property type="term" value="F:DNA binding"/>
    <property type="evidence" value="ECO:0007669"/>
    <property type="project" value="UniProtKB-KW"/>
</dbReference>
<dbReference type="CDD" id="cd06170">
    <property type="entry name" value="LuxR_C_like"/>
    <property type="match status" value="1"/>
</dbReference>
<sequence>TDPTAPDELRGHVQLLHGSLELLGGETGSAREELLSAAAGLIGSHRMLGVRALVRAADASYRAGDNRAFIAIARQAAALRRPDEAVPAQLMFEYLDGMASTFSGLHQEAAGPLRRVVELAGSVRDPAVLVWACVASMLLGEDATAHRLSARAVEAARVRGAASALPQLLEYTIYSEFWMGRYASVATTAAEGLRLAQETGQLNTAAQHLAWLAITAAVEGDQETCRVRADAATDLADAHDLGIAGAIGNWALAYLDLAAGRPADAANRLRAERRNSSHVVIRVMATPHFIEACARTGDHEQAAAALRVLERWVGSTRSPDLRALVARCRALLAAPGEAEESFREAIELHGQGVCEFETARTQLLYGSTLRRERRPGAARTHLHTALETFERYGARLWTEQARTELRASGEPVRATGAPATRQLTAQQLQIARMVAEGATNKEVAEQLFLSRRTVEHHLRNIFSRLGIRSRVELVRLMS</sequence>
<dbReference type="AlphaFoldDB" id="A0A5S4F084"/>
<dbReference type="Proteomes" id="UP000306628">
    <property type="component" value="Unassembled WGS sequence"/>
</dbReference>